<feature type="compositionally biased region" description="Basic residues" evidence="1">
    <location>
        <begin position="126"/>
        <end position="136"/>
    </location>
</feature>
<dbReference type="EMBL" id="AEJB01000493">
    <property type="protein sequence ID" value="ELP63975.1"/>
    <property type="molecule type" value="Genomic_DNA"/>
</dbReference>
<accession>L7F051</accession>
<dbReference type="AlphaFoldDB" id="L7F051"/>
<feature type="compositionally biased region" description="Basic and acidic residues" evidence="1">
    <location>
        <begin position="1"/>
        <end position="11"/>
    </location>
</feature>
<evidence type="ECO:0000256" key="1">
    <source>
        <dbReference type="SAM" id="MobiDB-lite"/>
    </source>
</evidence>
<sequence>MLALRVERVAGDHGSGQVGDVVQQRLEAPGLPGLLADVELSQDEPGGVLHRSKQVVLAQLSRSSHRQASSAPVPASSATQEIIPQHSRLAPPDGAGRRNSSEAYVRGQGTVRSPSFSSRDHEKTAARRLRRRPESL</sequence>
<name>L7F051_STRT8</name>
<evidence type="ECO:0000313" key="2">
    <source>
        <dbReference type="EMBL" id="ELP63975.1"/>
    </source>
</evidence>
<keyword evidence="3" id="KW-1185">Reference proteome</keyword>
<feature type="compositionally biased region" description="Low complexity" evidence="1">
    <location>
        <begin position="68"/>
        <end position="78"/>
    </location>
</feature>
<dbReference type="Proteomes" id="UP000010931">
    <property type="component" value="Unassembled WGS sequence"/>
</dbReference>
<protein>
    <submittedName>
        <fullName evidence="2">Uncharacterized protein</fullName>
    </submittedName>
</protein>
<proteinExistence type="predicted"/>
<organism evidence="2 3">
    <name type="scientific">Streptomyces turgidiscabies (strain Car8)</name>
    <dbReference type="NCBI Taxonomy" id="698760"/>
    <lineage>
        <taxon>Bacteria</taxon>
        <taxon>Bacillati</taxon>
        <taxon>Actinomycetota</taxon>
        <taxon>Actinomycetes</taxon>
        <taxon>Kitasatosporales</taxon>
        <taxon>Streptomycetaceae</taxon>
        <taxon>Streptomyces</taxon>
    </lineage>
</organism>
<gene>
    <name evidence="2" type="ORF">STRTUCAR8_08270</name>
</gene>
<feature type="region of interest" description="Disordered" evidence="1">
    <location>
        <begin position="60"/>
        <end position="136"/>
    </location>
</feature>
<reference evidence="2 3" key="1">
    <citation type="journal article" date="2011" name="Plasmid">
        <title>Streptomyces turgidiscabies Car8 contains a modular pathogenicity island that shares virulence genes with other actinobacterial plant pathogens.</title>
        <authorList>
            <person name="Huguet-Tapia J.C."/>
            <person name="Badger J.H."/>
            <person name="Loria R."/>
            <person name="Pettis G.S."/>
        </authorList>
    </citation>
    <scope>NUCLEOTIDE SEQUENCE [LARGE SCALE GENOMIC DNA]</scope>
    <source>
        <strain evidence="2 3">Car8</strain>
    </source>
</reference>
<comment type="caution">
    <text evidence="2">The sequence shown here is derived from an EMBL/GenBank/DDBJ whole genome shotgun (WGS) entry which is preliminary data.</text>
</comment>
<feature type="region of interest" description="Disordered" evidence="1">
    <location>
        <begin position="1"/>
        <end position="24"/>
    </location>
</feature>
<evidence type="ECO:0000313" key="3">
    <source>
        <dbReference type="Proteomes" id="UP000010931"/>
    </source>
</evidence>